<feature type="transmembrane region" description="Helical" evidence="2">
    <location>
        <begin position="127"/>
        <end position="145"/>
    </location>
</feature>
<evidence type="ECO:0000313" key="4">
    <source>
        <dbReference type="Proteomes" id="UP001291309"/>
    </source>
</evidence>
<protein>
    <submittedName>
        <fullName evidence="3">Uncharacterized protein</fullName>
    </submittedName>
</protein>
<evidence type="ECO:0000313" key="3">
    <source>
        <dbReference type="EMBL" id="MDY7231357.1"/>
    </source>
</evidence>
<keyword evidence="4" id="KW-1185">Reference proteome</keyword>
<feature type="transmembrane region" description="Helical" evidence="2">
    <location>
        <begin position="157"/>
        <end position="180"/>
    </location>
</feature>
<evidence type="ECO:0000256" key="1">
    <source>
        <dbReference type="SAM" id="MobiDB-lite"/>
    </source>
</evidence>
<proteinExistence type="predicted"/>
<sequence>MERIRSPGPSEDLGPDTIHPLPETHALQALLVAVQSPGALQEEVDALQQALAQPLAEGESPRVRADFLLSLLEAREATGLKGSDGRTLRTSAVEALIALGYPYALEVPPEALDEAHRARANAQPRDIPALGIGATLVGLIAQGLYAVPLSLEFIDGYLGSSLIGLFLLGAALGPSLSALLGGWLRSPGLQRVGVIAMALVGSVWLALAALGFASEPLGHPFPLVAVVAGLSLVLGSVLLRHPEWLAQEDEAPATPEAPEAPDDPLR</sequence>
<keyword evidence="2" id="KW-0812">Transmembrane</keyword>
<dbReference type="Proteomes" id="UP001291309">
    <property type="component" value="Unassembled WGS sequence"/>
</dbReference>
<reference evidence="3 4" key="1">
    <citation type="submission" date="2023-12" db="EMBL/GenBank/DDBJ databases">
        <title>the genome sequence of Hyalangium sp. s54d21.</title>
        <authorList>
            <person name="Zhang X."/>
        </authorList>
    </citation>
    <scope>NUCLEOTIDE SEQUENCE [LARGE SCALE GENOMIC DNA]</scope>
    <source>
        <strain evidence="4">s54d21</strain>
    </source>
</reference>
<feature type="region of interest" description="Disordered" evidence="1">
    <location>
        <begin position="1"/>
        <end position="20"/>
    </location>
</feature>
<feature type="transmembrane region" description="Helical" evidence="2">
    <location>
        <begin position="219"/>
        <end position="239"/>
    </location>
</feature>
<comment type="caution">
    <text evidence="3">The sequence shown here is derived from an EMBL/GenBank/DDBJ whole genome shotgun (WGS) entry which is preliminary data.</text>
</comment>
<keyword evidence="2" id="KW-0472">Membrane</keyword>
<gene>
    <name evidence="3" type="ORF">SYV04_33510</name>
</gene>
<name>A0ABU5HEX6_9BACT</name>
<feature type="transmembrane region" description="Helical" evidence="2">
    <location>
        <begin position="192"/>
        <end position="213"/>
    </location>
</feature>
<dbReference type="RefSeq" id="WP_321550068.1">
    <property type="nucleotide sequence ID" value="NZ_JAXIVS010000014.1"/>
</dbReference>
<accession>A0ABU5HEX6</accession>
<organism evidence="3 4">
    <name type="scientific">Hyalangium rubrum</name>
    <dbReference type="NCBI Taxonomy" id="3103134"/>
    <lineage>
        <taxon>Bacteria</taxon>
        <taxon>Pseudomonadati</taxon>
        <taxon>Myxococcota</taxon>
        <taxon>Myxococcia</taxon>
        <taxon>Myxococcales</taxon>
        <taxon>Cystobacterineae</taxon>
        <taxon>Archangiaceae</taxon>
        <taxon>Hyalangium</taxon>
    </lineage>
</organism>
<keyword evidence="2" id="KW-1133">Transmembrane helix</keyword>
<dbReference type="EMBL" id="JAXIVS010000014">
    <property type="protein sequence ID" value="MDY7231357.1"/>
    <property type="molecule type" value="Genomic_DNA"/>
</dbReference>
<evidence type="ECO:0000256" key="2">
    <source>
        <dbReference type="SAM" id="Phobius"/>
    </source>
</evidence>